<reference evidence="5 6" key="1">
    <citation type="journal article" date="2015" name="Genome Announc.">
        <title>Expanding the biotechnology potential of lactobacilli through comparative genomics of 213 strains and associated genera.</title>
        <authorList>
            <person name="Sun Z."/>
            <person name="Harris H.M."/>
            <person name="McCann A."/>
            <person name="Guo C."/>
            <person name="Argimon S."/>
            <person name="Zhang W."/>
            <person name="Yang X."/>
            <person name="Jeffery I.B."/>
            <person name="Cooney J.C."/>
            <person name="Kagawa T.F."/>
            <person name="Liu W."/>
            <person name="Song Y."/>
            <person name="Salvetti E."/>
            <person name="Wrobel A."/>
            <person name="Rasinkangas P."/>
            <person name="Parkhill J."/>
            <person name="Rea M.C."/>
            <person name="O'Sullivan O."/>
            <person name="Ritari J."/>
            <person name="Douillard F.P."/>
            <person name="Paul Ross R."/>
            <person name="Yang R."/>
            <person name="Briner A.E."/>
            <person name="Felis G.E."/>
            <person name="de Vos W.M."/>
            <person name="Barrangou R."/>
            <person name="Klaenhammer T.R."/>
            <person name="Caufield P.W."/>
            <person name="Cui Y."/>
            <person name="Zhang H."/>
            <person name="O'Toole P.W."/>
        </authorList>
    </citation>
    <scope>NUCLEOTIDE SEQUENCE [LARGE SCALE GENOMIC DNA]</scope>
    <source>
        <strain evidence="5 6">DSM 19682</strain>
    </source>
</reference>
<dbReference type="EMBL" id="AZDZ01000003">
    <property type="protein sequence ID" value="KRK80429.1"/>
    <property type="molecule type" value="Genomic_DNA"/>
</dbReference>
<dbReference type="InterPro" id="IPR013780">
    <property type="entry name" value="Glyco_hydro_b"/>
</dbReference>
<evidence type="ECO:0000259" key="4">
    <source>
        <dbReference type="SMART" id="SM00642"/>
    </source>
</evidence>
<keyword evidence="6" id="KW-1185">Reference proteome</keyword>
<dbReference type="SUPFAM" id="SSF51445">
    <property type="entry name" value="(Trans)glycosidases"/>
    <property type="match status" value="1"/>
</dbReference>
<dbReference type="SUPFAM" id="SSF51011">
    <property type="entry name" value="Glycosyl hydrolase domain"/>
    <property type="match status" value="1"/>
</dbReference>
<dbReference type="SMART" id="SM00642">
    <property type="entry name" value="Aamy"/>
    <property type="match status" value="1"/>
</dbReference>
<dbReference type="eggNOG" id="COG0366">
    <property type="taxonomic scope" value="Bacteria"/>
</dbReference>
<dbReference type="InterPro" id="IPR017853">
    <property type="entry name" value="GH"/>
</dbReference>
<dbReference type="Gene3D" id="3.20.20.80">
    <property type="entry name" value="Glycosidases"/>
    <property type="match status" value="1"/>
</dbReference>
<dbReference type="Proteomes" id="UP000051248">
    <property type="component" value="Unassembled WGS sequence"/>
</dbReference>
<dbReference type="Gene3D" id="3.90.400.10">
    <property type="entry name" value="Oligo-1,6-glucosidase, Domain 2"/>
    <property type="match status" value="1"/>
</dbReference>
<organism evidence="5 6">
    <name type="scientific">Companilactobacillus nodensis DSM 19682 = JCM 14932 = NBRC 107160</name>
    <dbReference type="NCBI Taxonomy" id="1423775"/>
    <lineage>
        <taxon>Bacteria</taxon>
        <taxon>Bacillati</taxon>
        <taxon>Bacillota</taxon>
        <taxon>Bacilli</taxon>
        <taxon>Lactobacillales</taxon>
        <taxon>Lactobacillaceae</taxon>
        <taxon>Companilactobacillus</taxon>
    </lineage>
</organism>
<dbReference type="STRING" id="1423775.FD03_GL001850"/>
<dbReference type="RefSeq" id="WP_025024517.1">
    <property type="nucleotide sequence ID" value="NZ_AZDZ01000003.1"/>
</dbReference>
<name>A0A0R1K9T8_9LACO</name>
<dbReference type="GO" id="GO:0004556">
    <property type="term" value="F:alpha-amylase activity"/>
    <property type="evidence" value="ECO:0007669"/>
    <property type="project" value="TreeGrafter"/>
</dbReference>
<dbReference type="CDD" id="cd11333">
    <property type="entry name" value="AmyAc_SI_OligoGlu_DGase"/>
    <property type="match status" value="1"/>
</dbReference>
<evidence type="ECO:0000256" key="1">
    <source>
        <dbReference type="ARBA" id="ARBA00008061"/>
    </source>
</evidence>
<comment type="caution">
    <text evidence="5">The sequence shown here is derived from an EMBL/GenBank/DDBJ whole genome shotgun (WGS) entry which is preliminary data.</text>
</comment>
<dbReference type="PANTHER" id="PTHR10357">
    <property type="entry name" value="ALPHA-AMYLASE FAMILY MEMBER"/>
    <property type="match status" value="1"/>
</dbReference>
<evidence type="ECO:0000313" key="6">
    <source>
        <dbReference type="Proteomes" id="UP000051248"/>
    </source>
</evidence>
<evidence type="ECO:0000256" key="2">
    <source>
        <dbReference type="ARBA" id="ARBA00022801"/>
    </source>
</evidence>
<protein>
    <submittedName>
        <fullName evidence="5">Oligo-1,6-glucosidase</fullName>
    </submittedName>
</protein>
<accession>A0A0R1K9T8</accession>
<proteinExistence type="inferred from homology"/>
<evidence type="ECO:0000256" key="3">
    <source>
        <dbReference type="ARBA" id="ARBA00023295"/>
    </source>
</evidence>
<keyword evidence="3" id="KW-0326">Glycosidase</keyword>
<dbReference type="PANTHER" id="PTHR10357:SF179">
    <property type="entry name" value="NEUTRAL AND BASIC AMINO ACID TRANSPORT PROTEIN RBAT"/>
    <property type="match status" value="1"/>
</dbReference>
<keyword evidence="2" id="KW-0378">Hydrolase</keyword>
<dbReference type="OrthoDB" id="9805159at2"/>
<dbReference type="PATRIC" id="fig|1423775.4.peg.1888"/>
<sequence length="558" mass="64624">MKWYDNAIIYQIYPKSFQDSNDDGIGDLPGIIQRLDYIKQLGVNTIWLNPIFVSPQVDNGYDVSNYFAIDPSLGTIDDFEKLMTEAHSRNLHVILDLPINHTSDQHPWFTDAINNKNSIFKDYYIWDKQVDGHEPNNWGSFFGGSVWSKVHPDSEYYYFHLFDKKMPDLNWKNVEVQKSMADIAKFWIEKGVDGFRLDAFIHMAKANLKQMALDDSEKYPVDDTFFANLPEVKKYLGGFVSQIKEENSDIFLLGEAASANVYQAAEYTQPDENGCDMVVSSDNFGEVYDDKNFGDIPKFFRPRQISLDRFKNTFVKWESVLANTSFPALTWGNHDISRFVDRLKLPTDDIKLKKSLAMMMFLQRGIPIIYYGEEIGQHGLKYENLSDFDDQRAVDLIKNLRSKKVPDKQILELLNDQDEMTARGPFQWDNSEYVGFSHAKPWNWAEHSHDNVYQELPDTDSLLNFYQRLLRLKSNDCFTLGDYRLLATDKKMFVFERTTNDKYGLVIINFSDEEKDYQLPVKMSLRTALSNQKIKIVNGQVHLDAWGCCALVNDGGID</sequence>
<dbReference type="Gene3D" id="2.60.40.1180">
    <property type="entry name" value="Golgi alpha-mannosidase II"/>
    <property type="match status" value="1"/>
</dbReference>
<gene>
    <name evidence="5" type="ORF">FD03_GL001850</name>
</gene>
<comment type="similarity">
    <text evidence="1">Belongs to the glycosyl hydrolase 13 family.</text>
</comment>
<dbReference type="Pfam" id="PF00128">
    <property type="entry name" value="Alpha-amylase"/>
    <property type="match status" value="1"/>
</dbReference>
<dbReference type="FunFam" id="3.90.400.10:FF:000002">
    <property type="entry name" value="Sucrose isomerase"/>
    <property type="match status" value="1"/>
</dbReference>
<feature type="domain" description="Glycosyl hydrolase family 13 catalytic" evidence="4">
    <location>
        <begin position="11"/>
        <end position="401"/>
    </location>
</feature>
<dbReference type="InterPro" id="IPR045857">
    <property type="entry name" value="O16G_dom_2"/>
</dbReference>
<dbReference type="AlphaFoldDB" id="A0A0R1K9T8"/>
<dbReference type="GO" id="GO:0009313">
    <property type="term" value="P:oligosaccharide catabolic process"/>
    <property type="evidence" value="ECO:0007669"/>
    <property type="project" value="TreeGrafter"/>
</dbReference>
<evidence type="ECO:0000313" key="5">
    <source>
        <dbReference type="EMBL" id="KRK80429.1"/>
    </source>
</evidence>
<dbReference type="InterPro" id="IPR006047">
    <property type="entry name" value="GH13_cat_dom"/>
</dbReference>